<dbReference type="PANTHER" id="PTHR43819">
    <property type="entry name" value="ARCHAEAL-TYPE GLUTAMATE SYNTHASE [NADPH]"/>
    <property type="match status" value="1"/>
</dbReference>
<proteinExistence type="inferred from homology"/>
<dbReference type="GO" id="GO:0004355">
    <property type="term" value="F:glutamate synthase (NADPH) activity"/>
    <property type="evidence" value="ECO:0007669"/>
    <property type="project" value="UniProtKB-EC"/>
</dbReference>
<dbReference type="InterPro" id="IPR013785">
    <property type="entry name" value="Aldolase_TIM"/>
</dbReference>
<dbReference type="InterPro" id="IPR027283">
    <property type="entry name" value="YerD"/>
</dbReference>
<dbReference type="PIRSF" id="PIRSF500060">
    <property type="entry name" value="UCP500060"/>
    <property type="match status" value="1"/>
</dbReference>
<dbReference type="PATRIC" id="fig|1703.6.peg.2677"/>
<dbReference type="PIRSF" id="PIRSF006429">
    <property type="entry name" value="GOGAT_lg_2"/>
    <property type="match status" value="1"/>
</dbReference>
<keyword evidence="6" id="KW-1185">Reference proteome</keyword>
<dbReference type="Proteomes" id="UP000031488">
    <property type="component" value="Unassembled WGS sequence"/>
</dbReference>
<dbReference type="CDD" id="cd02808">
    <property type="entry name" value="GltS_FMN"/>
    <property type="match status" value="1"/>
</dbReference>
<dbReference type="Gene3D" id="3.20.20.70">
    <property type="entry name" value="Aldolase class I"/>
    <property type="match status" value="1"/>
</dbReference>
<evidence type="ECO:0000259" key="4">
    <source>
        <dbReference type="Pfam" id="PF01645"/>
    </source>
</evidence>
<dbReference type="InterPro" id="IPR002932">
    <property type="entry name" value="Glu_synthdom"/>
</dbReference>
<reference evidence="5 6" key="1">
    <citation type="submission" date="2014-11" db="EMBL/GenBank/DDBJ databases">
        <title>Draft Genome Sequence of Brevibacterium linens AE038-8.</title>
        <authorList>
            <person name="Maizel D."/>
            <person name="Utturkar S.M."/>
            <person name="Brown S.D."/>
            <person name="Ferrero M."/>
            <person name="Rosen B.P."/>
        </authorList>
    </citation>
    <scope>NUCLEOTIDE SEQUENCE [LARGE SCALE GENOMIC DNA]</scope>
    <source>
        <strain evidence="5 6">AE038-8</strain>
    </source>
</reference>
<evidence type="ECO:0000313" key="5">
    <source>
        <dbReference type="EMBL" id="KHS50660.1"/>
    </source>
</evidence>
<dbReference type="EC" id="1.4.1.13" evidence="5"/>
<name>A0A0B9AN01_BRELN</name>
<comment type="similarity">
    <text evidence="1 2">Belongs to the glutamate synthase family.</text>
</comment>
<dbReference type="PANTHER" id="PTHR43819:SF1">
    <property type="entry name" value="ARCHAEAL-TYPE GLUTAMATE SYNTHASE [NADPH]"/>
    <property type="match status" value="1"/>
</dbReference>
<dbReference type="RefSeq" id="WP_039211416.1">
    <property type="nucleotide sequence ID" value="NZ_JTJZ01000022.1"/>
</dbReference>
<dbReference type="SUPFAM" id="SSF51395">
    <property type="entry name" value="FMN-linked oxidoreductases"/>
    <property type="match status" value="1"/>
</dbReference>
<organism evidence="5 6">
    <name type="scientific">Brevibacterium linens</name>
    <dbReference type="NCBI Taxonomy" id="1703"/>
    <lineage>
        <taxon>Bacteria</taxon>
        <taxon>Bacillati</taxon>
        <taxon>Actinomycetota</taxon>
        <taxon>Actinomycetes</taxon>
        <taxon>Micrococcales</taxon>
        <taxon>Brevibacteriaceae</taxon>
        <taxon>Brevibacterium</taxon>
    </lineage>
</organism>
<dbReference type="EMBL" id="JTJZ01000022">
    <property type="protein sequence ID" value="KHS50660.1"/>
    <property type="molecule type" value="Genomic_DNA"/>
</dbReference>
<feature type="transmembrane region" description="Helical" evidence="3">
    <location>
        <begin position="28"/>
        <end position="47"/>
    </location>
</feature>
<feature type="domain" description="Glutamate synthase" evidence="4">
    <location>
        <begin position="154"/>
        <end position="470"/>
    </location>
</feature>
<gene>
    <name evidence="5" type="ORF">AE0388_2732</name>
</gene>
<accession>A0A0B9AN01</accession>
<dbReference type="InterPro" id="IPR024188">
    <property type="entry name" value="GltB"/>
</dbReference>
<dbReference type="Pfam" id="PF01645">
    <property type="entry name" value="Glu_synthase"/>
    <property type="match status" value="1"/>
</dbReference>
<protein>
    <submittedName>
        <fullName evidence="5">Glutamate synthase (NADPH)</fullName>
        <ecNumber evidence="5">1.4.1.13</ecNumber>
    </submittedName>
</protein>
<evidence type="ECO:0000256" key="2">
    <source>
        <dbReference type="PIRNR" id="PIRNR006429"/>
    </source>
</evidence>
<comment type="caution">
    <text evidence="5">The sequence shown here is derived from an EMBL/GenBank/DDBJ whole genome shotgun (WGS) entry which is preliminary data.</text>
</comment>
<evidence type="ECO:0000313" key="6">
    <source>
        <dbReference type="Proteomes" id="UP000031488"/>
    </source>
</evidence>
<dbReference type="OrthoDB" id="9758182at2"/>
<dbReference type="AlphaFoldDB" id="A0A0B9AN01"/>
<sequence>MGRFLAITSVLAVIAALGWVATVGPWAWWVIGAIIAAIVVLGIHDLVQTKHAILRNYPVAGHLRFLLESLRPELQQYFIERNWDGKPFDRDARSIVYERSKGIHGEKAFGTERDVNAAGYEYLVHSTAPVPQPTQPPRVMVGGPDCSQPYSMSLLNVSAMSFGALSPNAVRALNRGAQMGGFAHDTGEGGISPYHRENGGDLIWEVGSGYFGTRTSDGRFDPAQFADQSRDDQIKCVSLKLSQGAKPGIGGVLPAAKVNAEIARARGVPQGEKCVSPAAHTVFTTPTELIEFIAKMRDLSGGKPTGFKLCVGSRTDVLAICKAIIEVGTAPDFIIVDGSEGGTGAAPLEFEDHMGTPLTDGLLTVHNALVGTGLRDRIKIGASGKIAAGNDIVKRLAQGADYTNSARAMMMAVGCIQAQICHTGLCPVGVTTQDPRRQRALHVGDKSERVRNYQQATVEQAVQIMASMGVSDPRGLNPAMLQRNIGRNDRRSYAELYDWLEPGELLSQPPQAWSQDWARASSGSFQPA</sequence>
<keyword evidence="5" id="KW-0560">Oxidoreductase</keyword>
<keyword evidence="3" id="KW-1133">Transmembrane helix</keyword>
<keyword evidence="3" id="KW-0472">Membrane</keyword>
<evidence type="ECO:0000256" key="1">
    <source>
        <dbReference type="ARBA" id="ARBA00009716"/>
    </source>
</evidence>
<keyword evidence="3" id="KW-0812">Transmembrane</keyword>
<evidence type="ECO:0000256" key="3">
    <source>
        <dbReference type="SAM" id="Phobius"/>
    </source>
</evidence>
<dbReference type="GO" id="GO:0006537">
    <property type="term" value="P:glutamate biosynthetic process"/>
    <property type="evidence" value="ECO:0007669"/>
    <property type="project" value="InterPro"/>
</dbReference>